<feature type="compositionally biased region" description="Basic and acidic residues" evidence="1">
    <location>
        <begin position="80"/>
        <end position="94"/>
    </location>
</feature>
<keyword evidence="5" id="KW-1185">Reference proteome</keyword>
<feature type="domain" description="PEX14-like helix-turn-helix" evidence="3">
    <location>
        <begin position="6"/>
        <end position="71"/>
    </location>
</feature>
<feature type="compositionally biased region" description="Polar residues" evidence="1">
    <location>
        <begin position="99"/>
        <end position="117"/>
    </location>
</feature>
<accession>A0A9N9EYP6</accession>
<dbReference type="AlphaFoldDB" id="A0A9N9EYP6"/>
<organism evidence="4 5">
    <name type="scientific">Ambispora leptoticha</name>
    <dbReference type="NCBI Taxonomy" id="144679"/>
    <lineage>
        <taxon>Eukaryota</taxon>
        <taxon>Fungi</taxon>
        <taxon>Fungi incertae sedis</taxon>
        <taxon>Mucoromycota</taxon>
        <taxon>Glomeromycotina</taxon>
        <taxon>Glomeromycetes</taxon>
        <taxon>Archaeosporales</taxon>
        <taxon>Ambisporaceae</taxon>
        <taxon>Ambispora</taxon>
    </lineage>
</organism>
<proteinExistence type="predicted"/>
<evidence type="ECO:0000313" key="4">
    <source>
        <dbReference type="EMBL" id="CAG8498867.1"/>
    </source>
</evidence>
<protein>
    <submittedName>
        <fullName evidence="4">7237_t:CDS:1</fullName>
    </submittedName>
</protein>
<dbReference type="Proteomes" id="UP000789508">
    <property type="component" value="Unassembled WGS sequence"/>
</dbReference>
<reference evidence="4" key="1">
    <citation type="submission" date="2021-06" db="EMBL/GenBank/DDBJ databases">
        <authorList>
            <person name="Kallberg Y."/>
            <person name="Tangrot J."/>
            <person name="Rosling A."/>
        </authorList>
    </citation>
    <scope>NUCLEOTIDE SEQUENCE</scope>
    <source>
        <strain evidence="4">FL130A</strain>
    </source>
</reference>
<name>A0A9N9EYP6_9GLOM</name>
<feature type="domain" description="Peroxisomal membrane protein PEX14-like KPWE" evidence="2">
    <location>
        <begin position="151"/>
        <end position="171"/>
    </location>
</feature>
<gene>
    <name evidence="4" type="ORF">ALEPTO_LOCUS3381</name>
</gene>
<dbReference type="EMBL" id="CAJVPS010000620">
    <property type="protein sequence ID" value="CAG8498867.1"/>
    <property type="molecule type" value="Genomic_DNA"/>
</dbReference>
<sequence>MSNQHTFQAFESYDFDSDPNFQAGLPAIHSLTISKSAKEANQILEKAKCFYYSKAVENIDYDSYILWKNSQTSSSPTKKNNLDGDNGRGKEKMKLAPIPTTNSSSSTKAKGTLTNAEDSMPSENKDQEGLDAETGTGSFSSDDTVKDTAKYPRSFQEICEMIANGTPIPGNNY</sequence>
<dbReference type="PANTHER" id="PTHR36855">
    <property type="entry name" value="CHROMOSOME 10, WHOLE GENOME SHOTGUN SEQUENCE"/>
    <property type="match status" value="1"/>
</dbReference>
<evidence type="ECO:0000259" key="2">
    <source>
        <dbReference type="Pfam" id="PF17733"/>
    </source>
</evidence>
<comment type="caution">
    <text evidence="4">The sequence shown here is derived from an EMBL/GenBank/DDBJ whole genome shotgun (WGS) entry which is preliminary data.</text>
</comment>
<evidence type="ECO:0000256" key="1">
    <source>
        <dbReference type="SAM" id="MobiDB-lite"/>
    </source>
</evidence>
<dbReference type="InterPro" id="IPR058841">
    <property type="entry name" value="HTH_76"/>
</dbReference>
<dbReference type="PANTHER" id="PTHR36855:SF1">
    <property type="entry name" value="PEROXISOME MEMBRANE ANCHOR PROTEIN PEX14P N-TERMINAL DOMAIN-CONTAINING PROTEIN"/>
    <property type="match status" value="1"/>
</dbReference>
<evidence type="ECO:0000313" key="5">
    <source>
        <dbReference type="Proteomes" id="UP000789508"/>
    </source>
</evidence>
<feature type="compositionally biased region" description="Polar residues" evidence="1">
    <location>
        <begin position="70"/>
        <end position="79"/>
    </location>
</feature>
<dbReference type="Pfam" id="PF25871">
    <property type="entry name" value="HTH_76"/>
    <property type="match status" value="1"/>
</dbReference>
<evidence type="ECO:0000259" key="3">
    <source>
        <dbReference type="Pfam" id="PF25871"/>
    </source>
</evidence>
<feature type="region of interest" description="Disordered" evidence="1">
    <location>
        <begin position="70"/>
        <end position="147"/>
    </location>
</feature>
<dbReference type="OrthoDB" id="9936937at2759"/>
<dbReference type="InterPro" id="IPR040554">
    <property type="entry name" value="KPWE_PEX14_dom"/>
</dbReference>
<dbReference type="Pfam" id="PF17733">
    <property type="entry name" value="KPWE_dom"/>
    <property type="match status" value="1"/>
</dbReference>